<protein>
    <submittedName>
        <fullName evidence="2">Uncharacterized protein</fullName>
    </submittedName>
</protein>
<comment type="caution">
    <text evidence="2">The sequence shown here is derived from an EMBL/GenBank/DDBJ whole genome shotgun (WGS) entry which is preliminary data.</text>
</comment>
<evidence type="ECO:0000256" key="1">
    <source>
        <dbReference type="SAM" id="Phobius"/>
    </source>
</evidence>
<keyword evidence="1" id="KW-1133">Transmembrane helix</keyword>
<dbReference type="RefSeq" id="WP_187069968.1">
    <property type="nucleotide sequence ID" value="NZ_JACRYL010000002.1"/>
</dbReference>
<dbReference type="EMBL" id="JACRYL010000002">
    <property type="protein sequence ID" value="MBC6109503.1"/>
    <property type="molecule type" value="Genomic_DNA"/>
</dbReference>
<reference evidence="2 3" key="1">
    <citation type="submission" date="2020-08" db="EMBL/GenBank/DDBJ databases">
        <authorList>
            <person name="Sun Q."/>
            <person name="Inoue M."/>
        </authorList>
    </citation>
    <scope>NUCLEOTIDE SEQUENCE [LARGE SCALE GENOMIC DNA]</scope>
    <source>
        <strain evidence="2 3">CCM 8938</strain>
    </source>
</reference>
<keyword evidence="1" id="KW-0472">Membrane</keyword>
<gene>
    <name evidence="2" type="ORF">H7U22_03630</name>
</gene>
<keyword evidence="1" id="KW-0812">Transmembrane</keyword>
<sequence>MSNKKSKASKLCFIKSQCNGAWDKSKEFMLAQFTWQEFWLAILLLTSLWYSGIILCYYRKEFNLFFNKGSNPKELLPHRWADQVEEPTQKHEEHQGLLGASKPPVGASTVSMGQISFGQDENAKSEQLGLIPDVLQELKEIFSILEKEDGNKQDFFNMMEMVRAKYGQIGSNPRIVQINQFISEHASFHLSKEELENLWD</sequence>
<feature type="transmembrane region" description="Helical" evidence="1">
    <location>
        <begin position="38"/>
        <end position="58"/>
    </location>
</feature>
<dbReference type="Proteomes" id="UP000652755">
    <property type="component" value="Unassembled WGS sequence"/>
</dbReference>
<accession>A0ABR7KN48</accession>
<proteinExistence type="predicted"/>
<name>A0ABR7KN48_9SPHI</name>
<evidence type="ECO:0000313" key="2">
    <source>
        <dbReference type="EMBL" id="MBC6109503.1"/>
    </source>
</evidence>
<organism evidence="2 3">
    <name type="scientific">Pedobacter fastidiosus</name>
    <dbReference type="NCBI Taxonomy" id="2765361"/>
    <lineage>
        <taxon>Bacteria</taxon>
        <taxon>Pseudomonadati</taxon>
        <taxon>Bacteroidota</taxon>
        <taxon>Sphingobacteriia</taxon>
        <taxon>Sphingobacteriales</taxon>
        <taxon>Sphingobacteriaceae</taxon>
        <taxon>Pedobacter</taxon>
    </lineage>
</organism>
<evidence type="ECO:0000313" key="3">
    <source>
        <dbReference type="Proteomes" id="UP000652755"/>
    </source>
</evidence>
<keyword evidence="3" id="KW-1185">Reference proteome</keyword>